<feature type="domain" description="Rax2-like second" evidence="4">
    <location>
        <begin position="222"/>
        <end position="371"/>
    </location>
</feature>
<keyword evidence="1" id="KW-1133">Transmembrane helix</keyword>
<comment type="caution">
    <text evidence="6">The sequence shown here is derived from an EMBL/GenBank/DDBJ whole genome shotgun (WGS) entry which is preliminary data.</text>
</comment>
<dbReference type="SUPFAM" id="SSF101898">
    <property type="entry name" value="NHL repeat"/>
    <property type="match status" value="1"/>
</dbReference>
<feature type="transmembrane region" description="Helical" evidence="1">
    <location>
        <begin position="1159"/>
        <end position="1186"/>
    </location>
</feature>
<evidence type="ECO:0000259" key="4">
    <source>
        <dbReference type="Pfam" id="PF20842"/>
    </source>
</evidence>
<evidence type="ECO:0000313" key="6">
    <source>
        <dbReference type="EMBL" id="KAJ4372449.1"/>
    </source>
</evidence>
<proteinExistence type="predicted"/>
<evidence type="ECO:0000256" key="2">
    <source>
        <dbReference type="SAM" id="SignalP"/>
    </source>
</evidence>
<dbReference type="InterPro" id="IPR048266">
    <property type="entry name" value="Rax2-like_second"/>
</dbReference>
<dbReference type="Pfam" id="PF12768">
    <property type="entry name" value="Rax2"/>
    <property type="match status" value="1"/>
</dbReference>
<keyword evidence="1" id="KW-0472">Membrane</keyword>
<keyword evidence="2" id="KW-0732">Signal</keyword>
<dbReference type="Pfam" id="PF20843">
    <property type="entry name" value="Rax2_3"/>
    <property type="match status" value="1"/>
</dbReference>
<keyword evidence="1" id="KW-0812">Transmembrane</keyword>
<evidence type="ECO:0000259" key="5">
    <source>
        <dbReference type="Pfam" id="PF20843"/>
    </source>
</evidence>
<dbReference type="PANTHER" id="PTHR31778">
    <property type="entry name" value="BUD SITE SELECTION PROTEIN RAX2"/>
    <property type="match status" value="1"/>
</dbReference>
<feature type="chain" id="PRO_5040979959" evidence="2">
    <location>
        <begin position="30"/>
        <end position="1230"/>
    </location>
</feature>
<name>A0A9W8YCF5_9PLEO</name>
<feature type="domain" description="Rax2-like third" evidence="5">
    <location>
        <begin position="382"/>
        <end position="538"/>
    </location>
</feature>
<dbReference type="Pfam" id="PF20842">
    <property type="entry name" value="Rax2_2"/>
    <property type="match status" value="1"/>
</dbReference>
<dbReference type="PANTHER" id="PTHR31778:SF2">
    <property type="entry name" value="BUD SITE SELECTION PROTEIN RAX2"/>
    <property type="match status" value="1"/>
</dbReference>
<dbReference type="Proteomes" id="UP001140560">
    <property type="component" value="Unassembled WGS sequence"/>
</dbReference>
<evidence type="ECO:0000259" key="3">
    <source>
        <dbReference type="Pfam" id="PF12768"/>
    </source>
</evidence>
<dbReference type="InterPro" id="IPR015915">
    <property type="entry name" value="Kelch-typ_b-propeller"/>
</dbReference>
<feature type="domain" description="Rax2-like C-terminal" evidence="3">
    <location>
        <begin position="901"/>
        <end position="1153"/>
    </location>
</feature>
<dbReference type="OrthoDB" id="2503993at2759"/>
<dbReference type="GO" id="GO:1902929">
    <property type="term" value="C:plasma membrane of growing cell tip"/>
    <property type="evidence" value="ECO:0007669"/>
    <property type="project" value="TreeGrafter"/>
</dbReference>
<accession>A0A9W8YCF5</accession>
<evidence type="ECO:0000256" key="1">
    <source>
        <dbReference type="SAM" id="Phobius"/>
    </source>
</evidence>
<organism evidence="6 7">
    <name type="scientific">Neocucurbitaria cava</name>
    <dbReference type="NCBI Taxonomy" id="798079"/>
    <lineage>
        <taxon>Eukaryota</taxon>
        <taxon>Fungi</taxon>
        <taxon>Dikarya</taxon>
        <taxon>Ascomycota</taxon>
        <taxon>Pezizomycotina</taxon>
        <taxon>Dothideomycetes</taxon>
        <taxon>Pleosporomycetidae</taxon>
        <taxon>Pleosporales</taxon>
        <taxon>Pleosporineae</taxon>
        <taxon>Cucurbitariaceae</taxon>
        <taxon>Neocucurbitaria</taxon>
    </lineage>
</organism>
<feature type="signal peptide" evidence="2">
    <location>
        <begin position="1"/>
        <end position="29"/>
    </location>
</feature>
<dbReference type="AlphaFoldDB" id="A0A9W8YCF5"/>
<protein>
    <submittedName>
        <fullName evidence="6">Uncharacterized protein</fullName>
    </submittedName>
</protein>
<dbReference type="InterPro" id="IPR024982">
    <property type="entry name" value="Rax2-like_C"/>
</dbReference>
<gene>
    <name evidence="6" type="ORF">N0V83_004223</name>
</gene>
<sequence>MKDTFAALLRTGAGKLALSLLVASSQTTAFTFTPVPSPNLNLDDLGRIAFAGDFDSISLYQYEGQSQQYPGRNGALLSRYPNGVFATINVTDADIKAMCSLQVNGAERVVFAGNFTGVGNLPTPGGIALLDPTNGKVEALEGLTGSVNTLYCDRSAGQVYVGGGLSGSNSTNAIVWKNGWQDLSFNGFNGVVHSIVKAPNGNVIFGGEFNGLGGNATVTKENSTQIIPIGSANISAQTSSSLQGFTDPKSIACKADFSTQGADQTWLLADKSPGFWRADFGFGFEPTGLRLYNTDQDGRGTKTWRFTALPDGGIMNFSYVDPSSGQKTFCDARCPLPEKDTKAQDFTFVNVVGMNAFKIDVSDWWGSGAGLNGIQLFQDAMYSYAVNDFNEPQECGPSTARSESTSTGPWQVTPSHNSYSQYLTAVLQGNPVDTDAATVTFYPDIKQSGNYSVTIYTPGCQGDGTCGSRGRVNVTTNMDDQNEDTILWQTNNFDKYDEIYNGYIDATSGSRPSVVLRPAPDQSSTPLTVVAQRVRFTLLKATSGNINGIFEYEPGKSLDDADLSASVINSAGASLTPREKAPITSLATDSQNLYVGGNFSSDDGRNNIFLVRQGATGPTALPGKGLNSQVMTLFQNDSTLYVGGNFTNTNDNSVQGLNGVAALVNNEWRPLGAGVDGVVLYLVPFSLNVTDNTPEQVLAVSGFFSRVNAFGNSSATQVVDFAVWVPSRGNWLHNLDFFSLAMSGRLMTFSDVPGSDRWFGGSVSSGSLLASGSAELESGNDLSLRAIPVDIQAQQQQTTSRKRAIVQGDNLNTTGVRTGTFYKENGMNRTVLAGHFATTGTDGQNITNVVIIDGTDSDKVTGFGDELDANSTFAAVAVLDSVLYAGGEVTGQLDNDRIAGIVAYDLAGNKFASIQPPALQGENVTVNAIAPQPKSKDVYVAGQFQSAGALSCPAVCVWNTERNQWTSPGNNLAGEVSTLIWVADNKLLIAGNLTSGENKTTILSYDSTNSQFAVIPGASDLPGPVTALTIATNDGDEFWAAGQSSDGAAYLQRFDGSKWIPVKDAMFGDDTEIRGIQVLSLSDDHEASDIIDRGQDLLLMGQINIANFGSASAALFNGTTLTPFLLATKGQDGSTQPGSLSSVFVENPNSFFKQAKKHLPLWAIVLIGLAIALLLTFLLVVAGIVIEWYRKRAQGYSPAPQSYNDRLGNVGRLPPEQLFGTLSGPRAPAI</sequence>
<reference evidence="6" key="1">
    <citation type="submission" date="2022-10" db="EMBL/GenBank/DDBJ databases">
        <title>Tapping the CABI collections for fungal endophytes: first genome assemblies for Collariella, Neodidymelliopsis, Ascochyta clinopodiicola, Didymella pomorum, Didymosphaeria variabile, Neocosmospora piperis and Neocucurbitaria cava.</title>
        <authorList>
            <person name="Hill R."/>
        </authorList>
    </citation>
    <scope>NUCLEOTIDE SEQUENCE</scope>
    <source>
        <strain evidence="6">IMI 356814</strain>
    </source>
</reference>
<dbReference type="InterPro" id="IPR048265">
    <property type="entry name" value="Rax2-like_third"/>
</dbReference>
<evidence type="ECO:0000313" key="7">
    <source>
        <dbReference type="Proteomes" id="UP001140560"/>
    </source>
</evidence>
<dbReference type="EMBL" id="JAPEUY010000006">
    <property type="protein sequence ID" value="KAJ4372449.1"/>
    <property type="molecule type" value="Genomic_DNA"/>
</dbReference>
<keyword evidence="7" id="KW-1185">Reference proteome</keyword>
<dbReference type="Gene3D" id="2.120.10.80">
    <property type="entry name" value="Kelch-type beta propeller"/>
    <property type="match status" value="1"/>
</dbReference>